<feature type="compositionally biased region" description="Basic and acidic residues" evidence="1">
    <location>
        <begin position="98"/>
        <end position="108"/>
    </location>
</feature>
<name>A0A8J3WEI3_PLARO</name>
<keyword evidence="3" id="KW-1185">Reference proteome</keyword>
<dbReference type="Proteomes" id="UP000655044">
    <property type="component" value="Unassembled WGS sequence"/>
</dbReference>
<evidence type="ECO:0000256" key="1">
    <source>
        <dbReference type="SAM" id="MobiDB-lite"/>
    </source>
</evidence>
<accession>A0A8J3WEI3</accession>
<dbReference type="AlphaFoldDB" id="A0A8J3WEI3"/>
<organism evidence="2 3">
    <name type="scientific">Planobispora rosea</name>
    <dbReference type="NCBI Taxonomy" id="35762"/>
    <lineage>
        <taxon>Bacteria</taxon>
        <taxon>Bacillati</taxon>
        <taxon>Actinomycetota</taxon>
        <taxon>Actinomycetes</taxon>
        <taxon>Streptosporangiales</taxon>
        <taxon>Streptosporangiaceae</taxon>
        <taxon>Planobispora</taxon>
    </lineage>
</organism>
<reference evidence="2" key="1">
    <citation type="submission" date="2021-01" db="EMBL/GenBank/DDBJ databases">
        <title>Whole genome shotgun sequence of Planobispora rosea NBRC 15558.</title>
        <authorList>
            <person name="Komaki H."/>
            <person name="Tamura T."/>
        </authorList>
    </citation>
    <scope>NUCLEOTIDE SEQUENCE</scope>
    <source>
        <strain evidence="2">NBRC 15558</strain>
    </source>
</reference>
<gene>
    <name evidence="2" type="ORF">Pro02_48280</name>
</gene>
<dbReference type="EMBL" id="BOOI01000046">
    <property type="protein sequence ID" value="GIH86420.1"/>
    <property type="molecule type" value="Genomic_DNA"/>
</dbReference>
<proteinExistence type="predicted"/>
<comment type="caution">
    <text evidence="2">The sequence shown here is derived from an EMBL/GenBank/DDBJ whole genome shotgun (WGS) entry which is preliminary data.</text>
</comment>
<evidence type="ECO:0000313" key="2">
    <source>
        <dbReference type="EMBL" id="GIH86420.1"/>
    </source>
</evidence>
<evidence type="ECO:0000313" key="3">
    <source>
        <dbReference type="Proteomes" id="UP000655044"/>
    </source>
</evidence>
<sequence length="108" mass="12231">MTSSPERPRFGSVAEAAAHARQILAEASPRAAAVIRQRSAEQRQGRNEQDARRWADIETRAAAAIEHAPRLQESWMPPIDDEQADARQRNLARARARARQERAQRLIQ</sequence>
<protein>
    <submittedName>
        <fullName evidence="2">Uncharacterized protein</fullName>
    </submittedName>
</protein>
<dbReference type="RefSeq" id="WP_189242993.1">
    <property type="nucleotide sequence ID" value="NZ_BMQP01000026.1"/>
</dbReference>
<feature type="region of interest" description="Disordered" evidence="1">
    <location>
        <begin position="68"/>
        <end position="108"/>
    </location>
</feature>